<protein>
    <submittedName>
        <fullName evidence="8">Uncharacterized protein</fullName>
    </submittedName>
</protein>
<comment type="subcellular location">
    <subcellularLocation>
        <location evidence="1">Nucleus</location>
        <location evidence="1">Nuclear pore complex</location>
    </subcellularLocation>
</comment>
<dbReference type="SUPFAM" id="SSF54495">
    <property type="entry name" value="UBC-like"/>
    <property type="match status" value="1"/>
</dbReference>
<gene>
    <name evidence="8" type="ORF">IFM89_032235</name>
</gene>
<dbReference type="PANTHER" id="PTHR13437">
    <property type="entry name" value="NUCLEOPORIN P58/P45 NUCLEOPORIN-LIKE PROTEIN 1"/>
    <property type="match status" value="1"/>
</dbReference>
<dbReference type="EMBL" id="JADFTS010000005">
    <property type="protein sequence ID" value="KAF9607119.1"/>
    <property type="molecule type" value="Genomic_DNA"/>
</dbReference>
<evidence type="ECO:0000256" key="1">
    <source>
        <dbReference type="ARBA" id="ARBA00004567"/>
    </source>
</evidence>
<evidence type="ECO:0000313" key="8">
    <source>
        <dbReference type="EMBL" id="KAF9607119.1"/>
    </source>
</evidence>
<reference evidence="8 9" key="1">
    <citation type="submission" date="2020-10" db="EMBL/GenBank/DDBJ databases">
        <title>The Coptis chinensis genome and diversification of protoberbering-type alkaloids.</title>
        <authorList>
            <person name="Wang B."/>
            <person name="Shu S."/>
            <person name="Song C."/>
            <person name="Liu Y."/>
        </authorList>
    </citation>
    <scope>NUCLEOTIDE SEQUENCE [LARGE SCALE GENOMIC DNA]</scope>
    <source>
        <strain evidence="8">HL-2020</strain>
        <tissue evidence="8">Leaf</tissue>
    </source>
</reference>
<dbReference type="AlphaFoldDB" id="A0A835LXT4"/>
<name>A0A835LXT4_9MAGN</name>
<dbReference type="Gene3D" id="6.10.140.1350">
    <property type="match status" value="1"/>
</dbReference>
<dbReference type="GO" id="GO:0005643">
    <property type="term" value="C:nuclear pore"/>
    <property type="evidence" value="ECO:0007669"/>
    <property type="project" value="UniProtKB-SubCell"/>
</dbReference>
<evidence type="ECO:0000256" key="5">
    <source>
        <dbReference type="ARBA" id="ARBA00023010"/>
    </source>
</evidence>
<keyword evidence="4" id="KW-0653">Protein transport</keyword>
<dbReference type="Gene3D" id="3.10.110.10">
    <property type="entry name" value="Ubiquitin Conjugating Enzyme"/>
    <property type="match status" value="1"/>
</dbReference>
<proteinExistence type="predicted"/>
<comment type="caution">
    <text evidence="8">The sequence shown here is derived from an EMBL/GenBank/DDBJ whole genome shotgun (WGS) entry which is preliminary data.</text>
</comment>
<sequence length="167" mass="18692">MLRFPRNFRLLKELERGEKGIWDGTVSYGMDDGDDIFMRSWTGTIIGPPGSSFIDLQISVVANIETVHIIISSLCSPFTEGLKASNNQFFFLQNPQPISLHISPLWLILKVEMQSDENSSGTDSSLLQSLPKVMSNVHDFFVHVAAKVESLHQYIESMKTAYLVAQG</sequence>
<dbReference type="Proteomes" id="UP000631114">
    <property type="component" value="Unassembled WGS sequence"/>
</dbReference>
<dbReference type="OrthoDB" id="2538017at2759"/>
<evidence type="ECO:0000313" key="9">
    <source>
        <dbReference type="Proteomes" id="UP000631114"/>
    </source>
</evidence>
<dbReference type="PANTHER" id="PTHR13437:SF2">
    <property type="entry name" value="NUCLEOPORIN P58_P45"/>
    <property type="match status" value="1"/>
</dbReference>
<keyword evidence="5" id="KW-0811">Translocation</keyword>
<evidence type="ECO:0000256" key="2">
    <source>
        <dbReference type="ARBA" id="ARBA00022448"/>
    </source>
</evidence>
<evidence type="ECO:0000256" key="6">
    <source>
        <dbReference type="ARBA" id="ARBA00023132"/>
    </source>
</evidence>
<keyword evidence="7" id="KW-0539">Nucleus</keyword>
<accession>A0A835LXT4</accession>
<dbReference type="InterPro" id="IPR016135">
    <property type="entry name" value="UBQ-conjugating_enzyme/RWD"/>
</dbReference>
<evidence type="ECO:0000256" key="4">
    <source>
        <dbReference type="ARBA" id="ARBA00022927"/>
    </source>
</evidence>
<keyword evidence="3" id="KW-0509">mRNA transport</keyword>
<organism evidence="8 9">
    <name type="scientific">Coptis chinensis</name>
    <dbReference type="NCBI Taxonomy" id="261450"/>
    <lineage>
        <taxon>Eukaryota</taxon>
        <taxon>Viridiplantae</taxon>
        <taxon>Streptophyta</taxon>
        <taxon>Embryophyta</taxon>
        <taxon>Tracheophyta</taxon>
        <taxon>Spermatophyta</taxon>
        <taxon>Magnoliopsida</taxon>
        <taxon>Ranunculales</taxon>
        <taxon>Ranunculaceae</taxon>
        <taxon>Coptidoideae</taxon>
        <taxon>Coptis</taxon>
    </lineage>
</organism>
<dbReference type="InterPro" id="IPR024882">
    <property type="entry name" value="NUP58/p45/49"/>
</dbReference>
<keyword evidence="9" id="KW-1185">Reference proteome</keyword>
<dbReference type="GO" id="GO:0017056">
    <property type="term" value="F:structural constituent of nuclear pore"/>
    <property type="evidence" value="ECO:0007669"/>
    <property type="project" value="InterPro"/>
</dbReference>
<dbReference type="GO" id="GO:0051028">
    <property type="term" value="P:mRNA transport"/>
    <property type="evidence" value="ECO:0007669"/>
    <property type="project" value="UniProtKB-KW"/>
</dbReference>
<dbReference type="GO" id="GO:0015031">
    <property type="term" value="P:protein transport"/>
    <property type="evidence" value="ECO:0007669"/>
    <property type="project" value="UniProtKB-KW"/>
</dbReference>
<keyword evidence="6" id="KW-0906">Nuclear pore complex</keyword>
<dbReference type="GO" id="GO:0008139">
    <property type="term" value="F:nuclear localization sequence binding"/>
    <property type="evidence" value="ECO:0007669"/>
    <property type="project" value="InterPro"/>
</dbReference>
<evidence type="ECO:0000256" key="3">
    <source>
        <dbReference type="ARBA" id="ARBA00022816"/>
    </source>
</evidence>
<evidence type="ECO:0000256" key="7">
    <source>
        <dbReference type="ARBA" id="ARBA00023242"/>
    </source>
</evidence>
<keyword evidence="2" id="KW-0813">Transport</keyword>